<protein>
    <submittedName>
        <fullName evidence="1">Uncharacterized protein</fullName>
    </submittedName>
</protein>
<dbReference type="EMBL" id="CADEAL010000575">
    <property type="protein sequence ID" value="CAB1422320.1"/>
    <property type="molecule type" value="Genomic_DNA"/>
</dbReference>
<reference evidence="1" key="1">
    <citation type="submission" date="2020-03" db="EMBL/GenBank/DDBJ databases">
        <authorList>
            <person name="Weist P."/>
        </authorList>
    </citation>
    <scope>NUCLEOTIDE SEQUENCE</scope>
</reference>
<organism evidence="1 2">
    <name type="scientific">Pleuronectes platessa</name>
    <name type="common">European plaice</name>
    <dbReference type="NCBI Taxonomy" id="8262"/>
    <lineage>
        <taxon>Eukaryota</taxon>
        <taxon>Metazoa</taxon>
        <taxon>Chordata</taxon>
        <taxon>Craniata</taxon>
        <taxon>Vertebrata</taxon>
        <taxon>Euteleostomi</taxon>
        <taxon>Actinopterygii</taxon>
        <taxon>Neopterygii</taxon>
        <taxon>Teleostei</taxon>
        <taxon>Neoteleostei</taxon>
        <taxon>Acanthomorphata</taxon>
        <taxon>Carangaria</taxon>
        <taxon>Pleuronectiformes</taxon>
        <taxon>Pleuronectoidei</taxon>
        <taxon>Pleuronectidae</taxon>
        <taxon>Pleuronectes</taxon>
    </lineage>
</organism>
<comment type="caution">
    <text evidence="1">The sequence shown here is derived from an EMBL/GenBank/DDBJ whole genome shotgun (WGS) entry which is preliminary data.</text>
</comment>
<sequence>MLTQARTDRRTINITFNPSCLHTTIMIVSEKERKLPRWELLPERKDCFLHILAIPIPSSTSSSCSSSSSPHNLFILLTTPVFLLRGFRAGTSYRGFPGLQARLRRSYCHPHSLLSAP</sequence>
<keyword evidence="2" id="KW-1185">Reference proteome</keyword>
<evidence type="ECO:0000313" key="2">
    <source>
        <dbReference type="Proteomes" id="UP001153269"/>
    </source>
</evidence>
<evidence type="ECO:0000313" key="1">
    <source>
        <dbReference type="EMBL" id="CAB1422320.1"/>
    </source>
</evidence>
<proteinExistence type="predicted"/>
<dbReference type="AlphaFoldDB" id="A0A9N7U0J2"/>
<dbReference type="Proteomes" id="UP001153269">
    <property type="component" value="Unassembled WGS sequence"/>
</dbReference>
<gene>
    <name evidence="1" type="ORF">PLEPLA_LOCUS10235</name>
</gene>
<accession>A0A9N7U0J2</accession>
<name>A0A9N7U0J2_PLEPL</name>